<evidence type="ECO:0000313" key="5">
    <source>
        <dbReference type="EMBL" id="TWI66924.1"/>
    </source>
</evidence>
<dbReference type="GO" id="GO:0003677">
    <property type="term" value="F:DNA binding"/>
    <property type="evidence" value="ECO:0007669"/>
    <property type="project" value="InterPro"/>
</dbReference>
<feature type="domain" description="ABC transporter" evidence="4">
    <location>
        <begin position="5"/>
        <end position="230"/>
    </location>
</feature>
<dbReference type="PROSITE" id="PS50893">
    <property type="entry name" value="ABC_TRANSPORTER_2"/>
    <property type="match status" value="2"/>
</dbReference>
<dbReference type="Pfam" id="PF16326">
    <property type="entry name" value="ABC_tran_CTD"/>
    <property type="match status" value="1"/>
</dbReference>
<evidence type="ECO:0000259" key="4">
    <source>
        <dbReference type="PROSITE" id="PS50893"/>
    </source>
</evidence>
<dbReference type="SUPFAM" id="SSF52540">
    <property type="entry name" value="P-loop containing nucleoside triphosphate hydrolases"/>
    <property type="match status" value="2"/>
</dbReference>
<evidence type="ECO:0000256" key="2">
    <source>
        <dbReference type="ARBA" id="ARBA00022840"/>
    </source>
</evidence>
<keyword evidence="6" id="KW-1185">Reference proteome</keyword>
<dbReference type="OrthoDB" id="9808609at2"/>
<gene>
    <name evidence="5" type="ORF">LZ24_02823</name>
</gene>
<name>A0A562REF7_9BACT</name>
<proteinExistence type="predicted"/>
<feature type="domain" description="ABC transporter" evidence="4">
    <location>
        <begin position="293"/>
        <end position="511"/>
    </location>
</feature>
<dbReference type="AlphaFoldDB" id="A0A562REF7"/>
<dbReference type="Proteomes" id="UP000318307">
    <property type="component" value="Unassembled WGS sequence"/>
</dbReference>
<accession>A0A562REF7</accession>
<dbReference type="EMBL" id="VLLC01000028">
    <property type="protein sequence ID" value="TWI66924.1"/>
    <property type="molecule type" value="Genomic_DNA"/>
</dbReference>
<dbReference type="Gene3D" id="3.40.50.300">
    <property type="entry name" value="P-loop containing nucleotide triphosphate hydrolases"/>
    <property type="match status" value="2"/>
</dbReference>
<evidence type="ECO:0000256" key="3">
    <source>
        <dbReference type="SAM" id="MobiDB-lite"/>
    </source>
</evidence>
<evidence type="ECO:0000256" key="1">
    <source>
        <dbReference type="ARBA" id="ARBA00022741"/>
    </source>
</evidence>
<sequence length="608" mass="68214">MAALLTWKGLSKSYGEQLLFEDLQISVAEGERLGLIGPNGSGKSTLLRIMGGVTGPDSGDCLMQKGLKMAFLSQEDRFDEGLTIREVLEEAAAAGPEDPEAYGRIRRIMGEAGFPDADARVSTLSGGWRKRLAIVSELVRLPELLLLDEPTNHLDVEGILWLEERLRSADFAFIAVSHDRRFLDRVCQRIVELGRYYPEGFFSAVGGYERFCELRNLFLEQQEEREARLENRMRREAEWLRRMPKARTTKAQYRIDAAGRLEDELAAVRYRNRQQTRVNIGFDSTSRKSRKLVEVLNLGGRVEGRDLFSHISLVLSPGMRLGLAGRNGAGKSTFMRMLAGELRPDSGEVRWAEGLSVVYFDQARENLDPDISLKQALCPDGDSVMYQGRNYHVAGWAARFLFSADQLHQPVAKLSGGEKARILLANLMRRPADVLLLDEPTNDLDIPSLEVLEDSLQEFPGAVVLVSHDRYLMDTVCQRVLGFDGEGNTGLFATMDQWLTDLKAKENPKEKKNGEKPAKKEKKKNSGKLSYKLQLELDGMEEKILGAEADLEDCNKRMLAPEVQADAEVLQVLCAELEETGRRVEALYARWEELEALREEAEGRGSSG</sequence>
<keyword evidence="2 5" id="KW-0067">ATP-binding</keyword>
<dbReference type="InterPro" id="IPR017871">
    <property type="entry name" value="ABC_transporter-like_CS"/>
</dbReference>
<dbReference type="GO" id="GO:0005524">
    <property type="term" value="F:ATP binding"/>
    <property type="evidence" value="ECO:0007669"/>
    <property type="project" value="UniProtKB-KW"/>
</dbReference>
<dbReference type="GO" id="GO:0016887">
    <property type="term" value="F:ATP hydrolysis activity"/>
    <property type="evidence" value="ECO:0007669"/>
    <property type="project" value="InterPro"/>
</dbReference>
<protein>
    <submittedName>
        <fullName evidence="5">ATP-binding cassette subfamily F protein uup</fullName>
    </submittedName>
</protein>
<feature type="region of interest" description="Disordered" evidence="3">
    <location>
        <begin position="504"/>
        <end position="527"/>
    </location>
</feature>
<dbReference type="InterPro" id="IPR051309">
    <property type="entry name" value="ABCF_ATPase"/>
</dbReference>
<dbReference type="Gene3D" id="1.10.287.380">
    <property type="entry name" value="Valyl-tRNA synthetase, C-terminal domain"/>
    <property type="match status" value="1"/>
</dbReference>
<dbReference type="PANTHER" id="PTHR42855:SF1">
    <property type="entry name" value="ABC TRANSPORTER DOMAIN-CONTAINING PROTEIN"/>
    <property type="match status" value="1"/>
</dbReference>
<evidence type="ECO:0000313" key="6">
    <source>
        <dbReference type="Proteomes" id="UP000318307"/>
    </source>
</evidence>
<dbReference type="InterPro" id="IPR037118">
    <property type="entry name" value="Val-tRNA_synth_C_sf"/>
</dbReference>
<dbReference type="InterPro" id="IPR032524">
    <property type="entry name" value="ABC_tran_C"/>
</dbReference>
<feature type="compositionally biased region" description="Basic and acidic residues" evidence="3">
    <location>
        <begin position="504"/>
        <end position="518"/>
    </location>
</feature>
<reference evidence="5 6" key="1">
    <citation type="submission" date="2019-07" db="EMBL/GenBank/DDBJ databases">
        <title>Genome sequencing of 100 strains of the haloalkaliphilic chemolithoautotrophic sulfur-oxidizing bacterium Thioalkalivibrio.</title>
        <authorList>
            <person name="Muyzer G."/>
        </authorList>
    </citation>
    <scope>NUCLEOTIDE SEQUENCE [LARGE SCALE GENOMIC DNA]</scope>
    <source>
        <strain evidence="5 6">ASO4-4</strain>
    </source>
</reference>
<keyword evidence="1" id="KW-0547">Nucleotide-binding</keyword>
<dbReference type="SMART" id="SM00382">
    <property type="entry name" value="AAA"/>
    <property type="match status" value="2"/>
</dbReference>
<dbReference type="InterPro" id="IPR003439">
    <property type="entry name" value="ABC_transporter-like_ATP-bd"/>
</dbReference>
<dbReference type="CDD" id="cd03221">
    <property type="entry name" value="ABCF_EF-3"/>
    <property type="match status" value="2"/>
</dbReference>
<dbReference type="InterPro" id="IPR003593">
    <property type="entry name" value="AAA+_ATPase"/>
</dbReference>
<comment type="caution">
    <text evidence="5">The sequence shown here is derived from an EMBL/GenBank/DDBJ whole genome shotgun (WGS) entry which is preliminary data.</text>
</comment>
<dbReference type="InterPro" id="IPR027417">
    <property type="entry name" value="P-loop_NTPase"/>
</dbReference>
<dbReference type="PROSITE" id="PS00211">
    <property type="entry name" value="ABC_TRANSPORTER_1"/>
    <property type="match status" value="2"/>
</dbReference>
<organism evidence="5 6">
    <name type="scientific">Desulfobotulus alkaliphilus</name>
    <dbReference type="NCBI Taxonomy" id="622671"/>
    <lineage>
        <taxon>Bacteria</taxon>
        <taxon>Pseudomonadati</taxon>
        <taxon>Thermodesulfobacteriota</taxon>
        <taxon>Desulfobacteria</taxon>
        <taxon>Desulfobacterales</taxon>
        <taxon>Desulfobacteraceae</taxon>
        <taxon>Desulfobotulus</taxon>
    </lineage>
</organism>
<dbReference type="PANTHER" id="PTHR42855">
    <property type="entry name" value="ABC TRANSPORTER ATP-BINDING SUBUNIT"/>
    <property type="match status" value="1"/>
</dbReference>
<dbReference type="RefSeq" id="WP_144686148.1">
    <property type="nucleotide sequence ID" value="NZ_VLLC01000028.1"/>
</dbReference>
<dbReference type="Pfam" id="PF00005">
    <property type="entry name" value="ABC_tran"/>
    <property type="match status" value="2"/>
</dbReference>